<dbReference type="OrthoDB" id="250246at2"/>
<keyword evidence="3" id="KW-0808">Transferase</keyword>
<keyword evidence="1" id="KW-0663">Pyridoxal phosphate</keyword>
<protein>
    <submittedName>
        <fullName evidence="3">Aminotransferase class V-fold PLP-dependent enzyme</fullName>
    </submittedName>
</protein>
<dbReference type="Proteomes" id="UP000291189">
    <property type="component" value="Unassembled WGS sequence"/>
</dbReference>
<keyword evidence="4" id="KW-1185">Reference proteome</keyword>
<evidence type="ECO:0000313" key="3">
    <source>
        <dbReference type="EMBL" id="RYU13497.1"/>
    </source>
</evidence>
<dbReference type="AlphaFoldDB" id="A0A4Q5J4D0"/>
<dbReference type="PANTHER" id="PTHR43092">
    <property type="entry name" value="L-CYSTEINE DESULFHYDRASE"/>
    <property type="match status" value="1"/>
</dbReference>
<proteinExistence type="predicted"/>
<dbReference type="Gene3D" id="3.40.640.10">
    <property type="entry name" value="Type I PLP-dependent aspartate aminotransferase-like (Major domain)"/>
    <property type="match status" value="1"/>
</dbReference>
<organism evidence="3 4">
    <name type="scientific">Nocardioides iriomotensis</name>
    <dbReference type="NCBI Taxonomy" id="715784"/>
    <lineage>
        <taxon>Bacteria</taxon>
        <taxon>Bacillati</taxon>
        <taxon>Actinomycetota</taxon>
        <taxon>Actinomycetes</taxon>
        <taxon>Propionibacteriales</taxon>
        <taxon>Nocardioidaceae</taxon>
        <taxon>Nocardioides</taxon>
    </lineage>
</organism>
<name>A0A4Q5J4D0_9ACTN</name>
<reference evidence="3 4" key="1">
    <citation type="submission" date="2019-01" db="EMBL/GenBank/DDBJ databases">
        <title>Nocardioides guangzhouensis sp. nov., an actinobacterium isolated from soil.</title>
        <authorList>
            <person name="Fu Y."/>
            <person name="Cai Y."/>
            <person name="Lin Z."/>
            <person name="Chen P."/>
        </authorList>
    </citation>
    <scope>NUCLEOTIDE SEQUENCE [LARGE SCALE GENOMIC DNA]</scope>
    <source>
        <strain evidence="3 4">NBRC 105384</strain>
    </source>
</reference>
<dbReference type="PANTHER" id="PTHR43092:SF2">
    <property type="entry name" value="HERCYNYLCYSTEINE SULFOXIDE LYASE"/>
    <property type="match status" value="1"/>
</dbReference>
<dbReference type="Gene3D" id="3.90.1150.10">
    <property type="entry name" value="Aspartate Aminotransferase, domain 1"/>
    <property type="match status" value="1"/>
</dbReference>
<dbReference type="InterPro" id="IPR015422">
    <property type="entry name" value="PyrdxlP-dep_Trfase_small"/>
</dbReference>
<feature type="domain" description="Aminotransferase class V" evidence="2">
    <location>
        <begin position="23"/>
        <end position="292"/>
    </location>
</feature>
<keyword evidence="3" id="KW-0032">Aminotransferase</keyword>
<dbReference type="InterPro" id="IPR015424">
    <property type="entry name" value="PyrdxlP-dep_Trfase"/>
</dbReference>
<evidence type="ECO:0000313" key="4">
    <source>
        <dbReference type="Proteomes" id="UP000291189"/>
    </source>
</evidence>
<evidence type="ECO:0000256" key="1">
    <source>
        <dbReference type="ARBA" id="ARBA00022898"/>
    </source>
</evidence>
<dbReference type="SUPFAM" id="SSF53383">
    <property type="entry name" value="PLP-dependent transferases"/>
    <property type="match status" value="1"/>
</dbReference>
<dbReference type="RefSeq" id="WP_129986458.1">
    <property type="nucleotide sequence ID" value="NZ_SDPU01000018.1"/>
</dbReference>
<dbReference type="GO" id="GO:0008483">
    <property type="term" value="F:transaminase activity"/>
    <property type="evidence" value="ECO:0007669"/>
    <property type="project" value="UniProtKB-KW"/>
</dbReference>
<dbReference type="InterPro" id="IPR000192">
    <property type="entry name" value="Aminotrans_V_dom"/>
</dbReference>
<sequence length="391" mass="41996">MRDAFDLDPGRVHLNHGSFGAVPRAVTQAQAAFRARAEANPMRFFRVEGPGLREEARHVAARFLQVGPDEVALVRNVTQSASVVLSNLAAQDRLGPGDVVVVGEQGYESVRRSVVHWCERTGASYAVVPHPVGLDDEGLVDAFDRMFADVTGEGHRVALVIVDQVTSPTGSVLPVERVCALAREIGALSFVDGAHAPGHLRFDVGSLGADFWTGTWHKWGFAPRGTSALWVAAEEREHTLPLTTSWNHGQPFPYPFDTHGTDDYSSWFALDAALDFWEQAGGFGIAKRAIDLLDGAADLLGSALPAVDPAVAVPLSPSPCLRLVPLPTGVAATLEDADELYLALSDRDLEVQVIPYGGQGWVRLSGAVYNEPEDYERLAEVLPGLLPGVNA</sequence>
<dbReference type="InterPro" id="IPR015421">
    <property type="entry name" value="PyrdxlP-dep_Trfase_major"/>
</dbReference>
<gene>
    <name evidence="3" type="ORF">ETU37_06640</name>
</gene>
<accession>A0A4Q5J4D0</accession>
<dbReference type="EMBL" id="SDPU01000018">
    <property type="protein sequence ID" value="RYU13497.1"/>
    <property type="molecule type" value="Genomic_DNA"/>
</dbReference>
<evidence type="ECO:0000259" key="2">
    <source>
        <dbReference type="Pfam" id="PF00266"/>
    </source>
</evidence>
<comment type="caution">
    <text evidence="3">The sequence shown here is derived from an EMBL/GenBank/DDBJ whole genome shotgun (WGS) entry which is preliminary data.</text>
</comment>
<dbReference type="Pfam" id="PF00266">
    <property type="entry name" value="Aminotran_5"/>
    <property type="match status" value="1"/>
</dbReference>